<feature type="domain" description="C2H2-type" evidence="10">
    <location>
        <begin position="234"/>
        <end position="263"/>
    </location>
</feature>
<name>A0ABP1RBY0_9HEXA</name>
<evidence type="ECO:0000256" key="9">
    <source>
        <dbReference type="SAM" id="MobiDB-lite"/>
    </source>
</evidence>
<dbReference type="Gene3D" id="3.30.160.60">
    <property type="entry name" value="Classic Zinc Finger"/>
    <property type="match status" value="6"/>
</dbReference>
<feature type="domain" description="C2H2-type" evidence="10">
    <location>
        <begin position="6"/>
        <end position="33"/>
    </location>
</feature>
<feature type="domain" description="C2H2-type" evidence="10">
    <location>
        <begin position="81"/>
        <end position="108"/>
    </location>
</feature>
<keyword evidence="6" id="KW-0238">DNA-binding</keyword>
<evidence type="ECO:0000256" key="5">
    <source>
        <dbReference type="ARBA" id="ARBA00022833"/>
    </source>
</evidence>
<evidence type="ECO:0000256" key="1">
    <source>
        <dbReference type="ARBA" id="ARBA00004123"/>
    </source>
</evidence>
<evidence type="ECO:0000256" key="4">
    <source>
        <dbReference type="ARBA" id="ARBA00022771"/>
    </source>
</evidence>
<feature type="compositionally biased region" description="Low complexity" evidence="9">
    <location>
        <begin position="310"/>
        <end position="322"/>
    </location>
</feature>
<dbReference type="Pfam" id="PF00096">
    <property type="entry name" value="zf-C2H2"/>
    <property type="match status" value="4"/>
</dbReference>
<gene>
    <name evidence="11" type="ORF">ODALV1_LOCUS20457</name>
</gene>
<proteinExistence type="predicted"/>
<comment type="subcellular location">
    <subcellularLocation>
        <location evidence="1">Nucleus</location>
    </subcellularLocation>
</comment>
<evidence type="ECO:0000313" key="11">
    <source>
        <dbReference type="EMBL" id="CAL8124091.1"/>
    </source>
</evidence>
<feature type="domain" description="C2H2-type" evidence="10">
    <location>
        <begin position="109"/>
        <end position="136"/>
    </location>
</feature>
<evidence type="ECO:0000256" key="3">
    <source>
        <dbReference type="ARBA" id="ARBA00022737"/>
    </source>
</evidence>
<dbReference type="InterPro" id="IPR022755">
    <property type="entry name" value="Znf_C2H2_jaz"/>
</dbReference>
<dbReference type="PROSITE" id="PS00028">
    <property type="entry name" value="ZINC_FINGER_C2H2_1"/>
    <property type="match status" value="8"/>
</dbReference>
<protein>
    <recommendedName>
        <fullName evidence="10">C2H2-type domain-containing protein</fullName>
    </recommendedName>
</protein>
<feature type="domain" description="C2H2-type" evidence="10">
    <location>
        <begin position="137"/>
        <end position="166"/>
    </location>
</feature>
<keyword evidence="4 8" id="KW-0863">Zinc-finger</keyword>
<feature type="compositionally biased region" description="Basic residues" evidence="9">
    <location>
        <begin position="265"/>
        <end position="275"/>
    </location>
</feature>
<sequence>MPIPSYDCVSCDAKFATSDLLHTHTLTHNDYECGQCDKLFNNLDDLKSHFISLHTVQGTCTVIQGLSELETNIPQTKPQPYTCEYCNKGCPNKSAYEVHVRTHTNERPYKCDYCPRAYKASHELTIHVRTHTKERPYACPEPGCDKSFTIHRSMLDHQRRHTKSFRYYCEVSGCGKGFITKQDRDRHEVRGHIPLEERPELPGEKTQCKVCNKWISQKGQMAEHMRTHTKETPFVCHICGKGFKQRNNLRVHLKSKKHTGEPMLKKGRRGKKSKQKAQDSSDSDYDPDDDQEEEQDEQEDDQNQVVDVKPTPSQTAQAQQPLPSTSFATAHFPMYVPVNTKLHHQPTQQSYHSSASLGVPQFTQFVSHPQMQINNIPAPVLTLHDPFHSFQ</sequence>
<evidence type="ECO:0000256" key="2">
    <source>
        <dbReference type="ARBA" id="ARBA00022723"/>
    </source>
</evidence>
<dbReference type="PANTHER" id="PTHR24390">
    <property type="entry name" value="ZINC FINGER PROTEIN"/>
    <property type="match status" value="1"/>
</dbReference>
<evidence type="ECO:0000256" key="6">
    <source>
        <dbReference type="ARBA" id="ARBA00023125"/>
    </source>
</evidence>
<feature type="domain" description="C2H2-type" evidence="10">
    <location>
        <begin position="206"/>
        <end position="233"/>
    </location>
</feature>
<feature type="domain" description="C2H2-type" evidence="10">
    <location>
        <begin position="31"/>
        <end position="59"/>
    </location>
</feature>
<keyword evidence="3" id="KW-0677">Repeat</keyword>
<accession>A0ABP1RBY0</accession>
<keyword evidence="2" id="KW-0479">Metal-binding</keyword>
<feature type="compositionally biased region" description="Basic residues" evidence="9">
    <location>
        <begin position="247"/>
        <end position="257"/>
    </location>
</feature>
<feature type="compositionally biased region" description="Acidic residues" evidence="9">
    <location>
        <begin position="281"/>
        <end position="302"/>
    </location>
</feature>
<evidence type="ECO:0000256" key="7">
    <source>
        <dbReference type="ARBA" id="ARBA00023242"/>
    </source>
</evidence>
<dbReference type="InterPro" id="IPR013087">
    <property type="entry name" value="Znf_C2H2_type"/>
</dbReference>
<dbReference type="PANTHER" id="PTHR24390:SF159">
    <property type="entry name" value="GROWTH FACTOR INDEPENDENT 1 TRANSCRIPTIONAL REPRESSOR"/>
    <property type="match status" value="1"/>
</dbReference>
<reference evidence="11 12" key="1">
    <citation type="submission" date="2024-08" db="EMBL/GenBank/DDBJ databases">
        <authorList>
            <person name="Cucini C."/>
            <person name="Frati F."/>
        </authorList>
    </citation>
    <scope>NUCLEOTIDE SEQUENCE [LARGE SCALE GENOMIC DNA]</scope>
</reference>
<dbReference type="PROSITE" id="PS50157">
    <property type="entry name" value="ZINC_FINGER_C2H2_2"/>
    <property type="match status" value="8"/>
</dbReference>
<dbReference type="EMBL" id="CAXLJM020000068">
    <property type="protein sequence ID" value="CAL8124091.1"/>
    <property type="molecule type" value="Genomic_DNA"/>
</dbReference>
<dbReference type="SUPFAM" id="SSF57667">
    <property type="entry name" value="beta-beta-alpha zinc fingers"/>
    <property type="match status" value="5"/>
</dbReference>
<evidence type="ECO:0000256" key="8">
    <source>
        <dbReference type="PROSITE-ProRule" id="PRU00042"/>
    </source>
</evidence>
<comment type="caution">
    <text evidence="11">The sequence shown here is derived from an EMBL/GenBank/DDBJ whole genome shotgun (WGS) entry which is preliminary data.</text>
</comment>
<feature type="region of interest" description="Disordered" evidence="9">
    <location>
        <begin position="247"/>
        <end position="322"/>
    </location>
</feature>
<feature type="domain" description="C2H2-type" evidence="10">
    <location>
        <begin position="167"/>
        <end position="199"/>
    </location>
</feature>
<evidence type="ECO:0000259" key="10">
    <source>
        <dbReference type="PROSITE" id="PS50157"/>
    </source>
</evidence>
<dbReference type="Proteomes" id="UP001642540">
    <property type="component" value="Unassembled WGS sequence"/>
</dbReference>
<keyword evidence="5" id="KW-0862">Zinc</keyword>
<organism evidence="11 12">
    <name type="scientific">Orchesella dallaii</name>
    <dbReference type="NCBI Taxonomy" id="48710"/>
    <lineage>
        <taxon>Eukaryota</taxon>
        <taxon>Metazoa</taxon>
        <taxon>Ecdysozoa</taxon>
        <taxon>Arthropoda</taxon>
        <taxon>Hexapoda</taxon>
        <taxon>Collembola</taxon>
        <taxon>Entomobryomorpha</taxon>
        <taxon>Entomobryoidea</taxon>
        <taxon>Orchesellidae</taxon>
        <taxon>Orchesellinae</taxon>
        <taxon>Orchesella</taxon>
    </lineage>
</organism>
<keyword evidence="7" id="KW-0539">Nucleus</keyword>
<dbReference type="SMART" id="SM00355">
    <property type="entry name" value="ZnF_C2H2"/>
    <property type="match status" value="8"/>
</dbReference>
<dbReference type="InterPro" id="IPR036236">
    <property type="entry name" value="Znf_C2H2_sf"/>
</dbReference>
<keyword evidence="12" id="KW-1185">Reference proteome</keyword>
<dbReference type="Pfam" id="PF12171">
    <property type="entry name" value="zf-C2H2_jaz"/>
    <property type="match status" value="1"/>
</dbReference>
<evidence type="ECO:0000313" key="12">
    <source>
        <dbReference type="Proteomes" id="UP001642540"/>
    </source>
</evidence>